<protein>
    <submittedName>
        <fullName evidence="1">Uncharacterized protein</fullName>
    </submittedName>
</protein>
<gene>
    <name evidence="1" type="ORF">ACFOWA_19935</name>
</gene>
<organism evidence="1 2">
    <name type="scientific">Pedobacter lithocola</name>
    <dbReference type="NCBI Taxonomy" id="1908239"/>
    <lineage>
        <taxon>Bacteria</taxon>
        <taxon>Pseudomonadati</taxon>
        <taxon>Bacteroidota</taxon>
        <taxon>Sphingobacteriia</taxon>
        <taxon>Sphingobacteriales</taxon>
        <taxon>Sphingobacteriaceae</taxon>
        <taxon>Pedobacter</taxon>
    </lineage>
</organism>
<sequence length="72" mass="8148">MSITKTRYSAASIASVPDQDFKTTTMDVLKLEIACIRGNKWLTIEEKQVKIKKLKNILAPNMPEHVFQALLS</sequence>
<dbReference type="EMBL" id="JBHSBW010000016">
    <property type="protein sequence ID" value="MFC4213474.1"/>
    <property type="molecule type" value="Genomic_DNA"/>
</dbReference>
<evidence type="ECO:0000313" key="1">
    <source>
        <dbReference type="EMBL" id="MFC4213474.1"/>
    </source>
</evidence>
<evidence type="ECO:0000313" key="2">
    <source>
        <dbReference type="Proteomes" id="UP001595789"/>
    </source>
</evidence>
<dbReference type="Proteomes" id="UP001595789">
    <property type="component" value="Unassembled WGS sequence"/>
</dbReference>
<comment type="caution">
    <text evidence="1">The sequence shown here is derived from an EMBL/GenBank/DDBJ whole genome shotgun (WGS) entry which is preliminary data.</text>
</comment>
<reference evidence="2" key="1">
    <citation type="journal article" date="2019" name="Int. J. Syst. Evol. Microbiol.">
        <title>The Global Catalogue of Microorganisms (GCM) 10K type strain sequencing project: providing services to taxonomists for standard genome sequencing and annotation.</title>
        <authorList>
            <consortium name="The Broad Institute Genomics Platform"/>
            <consortium name="The Broad Institute Genome Sequencing Center for Infectious Disease"/>
            <person name="Wu L."/>
            <person name="Ma J."/>
        </authorList>
    </citation>
    <scope>NUCLEOTIDE SEQUENCE [LARGE SCALE GENOMIC DNA]</scope>
    <source>
        <strain evidence="2">CCM 8691</strain>
    </source>
</reference>
<keyword evidence="2" id="KW-1185">Reference proteome</keyword>
<dbReference type="RefSeq" id="WP_378988711.1">
    <property type="nucleotide sequence ID" value="NZ_JBHSBW010000016.1"/>
</dbReference>
<name>A0ABV8PDR6_9SPHI</name>
<accession>A0ABV8PDR6</accession>
<proteinExistence type="predicted"/>